<accession>A0A0K6FN69</accession>
<keyword evidence="5" id="KW-0539">Nucleus</keyword>
<keyword evidence="4" id="KW-0862">Zinc</keyword>
<dbReference type="InterPro" id="IPR012337">
    <property type="entry name" value="RNaseH-like_sf"/>
</dbReference>
<dbReference type="SUPFAM" id="SSF53098">
    <property type="entry name" value="Ribonuclease H-like"/>
    <property type="match status" value="1"/>
</dbReference>
<evidence type="ECO:0000256" key="1">
    <source>
        <dbReference type="ARBA" id="ARBA00004123"/>
    </source>
</evidence>
<feature type="compositionally biased region" description="Polar residues" evidence="6">
    <location>
        <begin position="447"/>
        <end position="458"/>
    </location>
</feature>
<comment type="subcellular location">
    <subcellularLocation>
        <location evidence="1">Nucleus</location>
    </subcellularLocation>
</comment>
<protein>
    <recommendedName>
        <fullName evidence="9">AC transposase</fullName>
    </recommendedName>
</protein>
<gene>
    <name evidence="7" type="ORF">RSOLAG22IIIB_07527</name>
</gene>
<sequence length="538" mass="60337">MPNKRPLSSYSNECFVGKRQKTLATLADEHAWDYEPQELIDAAKPNMRSPAWSHYNIRVEKVMGTVSGEPIRSHILFHFESGTTAILHAAENCDRERGVLTTPNPNKPSEPYSPAFHCALLALWGARSHRSFDSLTDKFHQQEVEYLRPGTKLPSSVTLSRDVKLIHTQFVPKIREYFASISGAIHIALDGWTSPTSESYLGVVVIWYDKARIYRCILEFIRLTSSHTGAYLAERTASCLQRYGLENRILAACLDNASNNLTLEYVLAYPELKESTRHSLSRRVATRWNSDRKALDDYLYLWQPVRKLTDDPGLNLHHLALATTQRELAAELNEALEVFELPTRHFSSGSVPLVHQVLPALVELKDVLTSMCSSDEIHTITRVGAQAALNVYKKYMDNMSICEVYFVALVMCPNVKLSWLYQHYSAESVEAIRKMVIARFQISYPSSSNTLASGSQSPEPAPKPQNRWIQGRFLTHTSSPSDPPVTSASLDSIETYLASNVESVAGYGGPVQYWSGKLDTSPCLARMALDYLTAPGAY</sequence>
<organism evidence="7 8">
    <name type="scientific">Rhizoctonia solani</name>
    <dbReference type="NCBI Taxonomy" id="456999"/>
    <lineage>
        <taxon>Eukaryota</taxon>
        <taxon>Fungi</taxon>
        <taxon>Dikarya</taxon>
        <taxon>Basidiomycota</taxon>
        <taxon>Agaricomycotina</taxon>
        <taxon>Agaricomycetes</taxon>
        <taxon>Cantharellales</taxon>
        <taxon>Ceratobasidiaceae</taxon>
        <taxon>Rhizoctonia</taxon>
    </lineage>
</organism>
<evidence type="ECO:0008006" key="9">
    <source>
        <dbReference type="Google" id="ProtNLM"/>
    </source>
</evidence>
<dbReference type="GO" id="GO:0005634">
    <property type="term" value="C:nucleus"/>
    <property type="evidence" value="ECO:0007669"/>
    <property type="project" value="UniProtKB-SubCell"/>
</dbReference>
<name>A0A0K6FN69_9AGAM</name>
<dbReference type="PANTHER" id="PTHR46481">
    <property type="entry name" value="ZINC FINGER BED DOMAIN-CONTAINING PROTEIN 4"/>
    <property type="match status" value="1"/>
</dbReference>
<proteinExistence type="predicted"/>
<dbReference type="AlphaFoldDB" id="A0A0K6FN69"/>
<evidence type="ECO:0000313" key="7">
    <source>
        <dbReference type="EMBL" id="CUA67681.1"/>
    </source>
</evidence>
<evidence type="ECO:0000313" key="8">
    <source>
        <dbReference type="Proteomes" id="UP000044841"/>
    </source>
</evidence>
<evidence type="ECO:0000256" key="4">
    <source>
        <dbReference type="ARBA" id="ARBA00022833"/>
    </source>
</evidence>
<evidence type="ECO:0000256" key="6">
    <source>
        <dbReference type="SAM" id="MobiDB-lite"/>
    </source>
</evidence>
<keyword evidence="3" id="KW-0863">Zinc-finger</keyword>
<feature type="region of interest" description="Disordered" evidence="6">
    <location>
        <begin position="447"/>
        <end position="466"/>
    </location>
</feature>
<reference evidence="7 8" key="1">
    <citation type="submission" date="2015-07" db="EMBL/GenBank/DDBJ databases">
        <authorList>
            <person name="Noorani M."/>
        </authorList>
    </citation>
    <scope>NUCLEOTIDE SEQUENCE [LARGE SCALE GENOMIC DNA]</scope>
    <source>
        <strain evidence="7">BBA 69670</strain>
    </source>
</reference>
<dbReference type="GO" id="GO:0008270">
    <property type="term" value="F:zinc ion binding"/>
    <property type="evidence" value="ECO:0007669"/>
    <property type="project" value="UniProtKB-KW"/>
</dbReference>
<evidence type="ECO:0000256" key="3">
    <source>
        <dbReference type="ARBA" id="ARBA00022771"/>
    </source>
</evidence>
<dbReference type="InterPro" id="IPR052035">
    <property type="entry name" value="ZnF_BED_domain_contain"/>
</dbReference>
<evidence type="ECO:0000256" key="5">
    <source>
        <dbReference type="ARBA" id="ARBA00023242"/>
    </source>
</evidence>
<dbReference type="EMBL" id="CYGV01000191">
    <property type="protein sequence ID" value="CUA67681.1"/>
    <property type="molecule type" value="Genomic_DNA"/>
</dbReference>
<keyword evidence="2" id="KW-0479">Metal-binding</keyword>
<dbReference type="PANTHER" id="PTHR46481:SF10">
    <property type="entry name" value="ZINC FINGER BED DOMAIN-CONTAINING PROTEIN 39"/>
    <property type="match status" value="1"/>
</dbReference>
<dbReference type="Proteomes" id="UP000044841">
    <property type="component" value="Unassembled WGS sequence"/>
</dbReference>
<keyword evidence="8" id="KW-1185">Reference proteome</keyword>
<evidence type="ECO:0000256" key="2">
    <source>
        <dbReference type="ARBA" id="ARBA00022723"/>
    </source>
</evidence>